<accession>A0A0K9PRA7</accession>
<proteinExistence type="inferred from homology"/>
<dbReference type="PANTHER" id="PTHR22601">
    <property type="entry name" value="ISP4 LIKE PROTEIN"/>
    <property type="match status" value="1"/>
</dbReference>
<keyword evidence="3" id="KW-0813">Transport</keyword>
<feature type="transmembrane region" description="Helical" evidence="9">
    <location>
        <begin position="55"/>
        <end position="75"/>
    </location>
</feature>
<dbReference type="GO" id="GO:0035673">
    <property type="term" value="F:oligopeptide transmembrane transporter activity"/>
    <property type="evidence" value="ECO:0000318"/>
    <property type="project" value="GO_Central"/>
</dbReference>
<feature type="transmembrane region" description="Helical" evidence="9">
    <location>
        <begin position="191"/>
        <end position="207"/>
    </location>
</feature>
<dbReference type="NCBIfam" id="TIGR00728">
    <property type="entry name" value="OPT_sfam"/>
    <property type="match status" value="1"/>
</dbReference>
<gene>
    <name evidence="10" type="ORF">ZOSMA_17G00660</name>
</gene>
<evidence type="ECO:0000256" key="2">
    <source>
        <dbReference type="ARBA" id="ARBA00005484"/>
    </source>
</evidence>
<dbReference type="GO" id="GO:0015031">
    <property type="term" value="P:protein transport"/>
    <property type="evidence" value="ECO:0007669"/>
    <property type="project" value="UniProtKB-KW"/>
</dbReference>
<keyword evidence="4 9" id="KW-0812">Transmembrane</keyword>
<name>A0A0K9PRA7_ZOSMR</name>
<organism evidence="10 11">
    <name type="scientific">Zostera marina</name>
    <name type="common">Eelgrass</name>
    <dbReference type="NCBI Taxonomy" id="29655"/>
    <lineage>
        <taxon>Eukaryota</taxon>
        <taxon>Viridiplantae</taxon>
        <taxon>Streptophyta</taxon>
        <taxon>Embryophyta</taxon>
        <taxon>Tracheophyta</taxon>
        <taxon>Spermatophyta</taxon>
        <taxon>Magnoliopsida</taxon>
        <taxon>Liliopsida</taxon>
        <taxon>Zosteraceae</taxon>
        <taxon>Zostera</taxon>
    </lineage>
</organism>
<dbReference type="InterPro" id="IPR004648">
    <property type="entry name" value="Oligpept_transpt"/>
</dbReference>
<keyword evidence="11" id="KW-1185">Reference proteome</keyword>
<feature type="transmembrane region" description="Helical" evidence="9">
    <location>
        <begin position="160"/>
        <end position="179"/>
    </location>
</feature>
<keyword evidence="6" id="KW-0653">Protein transport</keyword>
<dbReference type="GO" id="GO:0005886">
    <property type="term" value="C:plasma membrane"/>
    <property type="evidence" value="ECO:0000318"/>
    <property type="project" value="GO_Central"/>
</dbReference>
<comment type="caution">
    <text evidence="10">The sequence shown here is derived from an EMBL/GenBank/DDBJ whole genome shotgun (WGS) entry which is preliminary data.</text>
</comment>
<dbReference type="AlphaFoldDB" id="A0A0K9PRA7"/>
<feature type="transmembrane region" description="Helical" evidence="9">
    <location>
        <begin position="426"/>
        <end position="446"/>
    </location>
</feature>
<dbReference type="InterPro" id="IPR004813">
    <property type="entry name" value="OPT"/>
</dbReference>
<feature type="transmembrane region" description="Helical" evidence="9">
    <location>
        <begin position="604"/>
        <end position="624"/>
    </location>
</feature>
<evidence type="ECO:0000313" key="11">
    <source>
        <dbReference type="Proteomes" id="UP000036987"/>
    </source>
</evidence>
<evidence type="ECO:0000256" key="7">
    <source>
        <dbReference type="ARBA" id="ARBA00022989"/>
    </source>
</evidence>
<comment type="subcellular location">
    <subcellularLocation>
        <location evidence="1">Membrane</location>
        <topology evidence="1">Multi-pass membrane protein</topology>
    </subcellularLocation>
</comment>
<evidence type="ECO:0000256" key="4">
    <source>
        <dbReference type="ARBA" id="ARBA00022692"/>
    </source>
</evidence>
<evidence type="ECO:0000256" key="6">
    <source>
        <dbReference type="ARBA" id="ARBA00022927"/>
    </source>
</evidence>
<dbReference type="Proteomes" id="UP000036987">
    <property type="component" value="Unassembled WGS sequence"/>
</dbReference>
<feature type="transmembrane region" description="Helical" evidence="9">
    <location>
        <begin position="687"/>
        <end position="706"/>
    </location>
</feature>
<feature type="transmembrane region" description="Helical" evidence="9">
    <location>
        <begin position="537"/>
        <end position="557"/>
    </location>
</feature>
<evidence type="ECO:0000256" key="8">
    <source>
        <dbReference type="ARBA" id="ARBA00023136"/>
    </source>
</evidence>
<feature type="transmembrane region" description="Helical" evidence="9">
    <location>
        <begin position="291"/>
        <end position="311"/>
    </location>
</feature>
<keyword evidence="7 9" id="KW-1133">Transmembrane helix</keyword>
<dbReference type="OrthoDB" id="9986677at2759"/>
<feature type="transmembrane region" description="Helical" evidence="9">
    <location>
        <begin position="369"/>
        <end position="391"/>
    </location>
</feature>
<comment type="similarity">
    <text evidence="2">Belongs to the oligopeptide OPT transporter (TC 2.A.67.1) family.</text>
</comment>
<feature type="transmembrane region" description="Helical" evidence="9">
    <location>
        <begin position="452"/>
        <end position="475"/>
    </location>
</feature>
<evidence type="ECO:0000256" key="9">
    <source>
        <dbReference type="SAM" id="Phobius"/>
    </source>
</evidence>
<keyword evidence="5" id="KW-0571">Peptide transport</keyword>
<feature type="transmembrane region" description="Helical" evidence="9">
    <location>
        <begin position="219"/>
        <end position="239"/>
    </location>
</feature>
<feature type="transmembrane region" description="Helical" evidence="9">
    <location>
        <begin position="128"/>
        <end position="148"/>
    </location>
</feature>
<evidence type="ECO:0000256" key="1">
    <source>
        <dbReference type="ARBA" id="ARBA00004141"/>
    </source>
</evidence>
<protein>
    <submittedName>
        <fullName evidence="10">Oligopeptide transporter</fullName>
    </submittedName>
</protein>
<evidence type="ECO:0000313" key="10">
    <source>
        <dbReference type="EMBL" id="KMZ71511.1"/>
    </source>
</evidence>
<dbReference type="NCBIfam" id="TIGR00727">
    <property type="entry name" value="ISP4_OPT"/>
    <property type="match status" value="1"/>
</dbReference>
<dbReference type="Pfam" id="PF03169">
    <property type="entry name" value="OPT"/>
    <property type="match status" value="1"/>
</dbReference>
<reference evidence="11" key="1">
    <citation type="journal article" date="2016" name="Nature">
        <title>The genome of the seagrass Zostera marina reveals angiosperm adaptation to the sea.</title>
        <authorList>
            <person name="Olsen J.L."/>
            <person name="Rouze P."/>
            <person name="Verhelst B."/>
            <person name="Lin Y.-C."/>
            <person name="Bayer T."/>
            <person name="Collen J."/>
            <person name="Dattolo E."/>
            <person name="De Paoli E."/>
            <person name="Dittami S."/>
            <person name="Maumus F."/>
            <person name="Michel G."/>
            <person name="Kersting A."/>
            <person name="Lauritano C."/>
            <person name="Lohaus R."/>
            <person name="Toepel M."/>
            <person name="Tonon T."/>
            <person name="Vanneste K."/>
            <person name="Amirebrahimi M."/>
            <person name="Brakel J."/>
            <person name="Bostroem C."/>
            <person name="Chovatia M."/>
            <person name="Grimwood J."/>
            <person name="Jenkins J.W."/>
            <person name="Jueterbock A."/>
            <person name="Mraz A."/>
            <person name="Stam W.T."/>
            <person name="Tice H."/>
            <person name="Bornberg-Bauer E."/>
            <person name="Green P.J."/>
            <person name="Pearson G.A."/>
            <person name="Procaccini G."/>
            <person name="Duarte C.M."/>
            <person name="Schmutz J."/>
            <person name="Reusch T.B.H."/>
            <person name="Van de Peer Y."/>
        </authorList>
    </citation>
    <scope>NUCLEOTIDE SEQUENCE [LARGE SCALE GENOMIC DNA]</scope>
    <source>
        <strain evidence="11">cv. Finnish</strain>
    </source>
</reference>
<dbReference type="EMBL" id="LFYR01000671">
    <property type="protein sequence ID" value="KMZ71511.1"/>
    <property type="molecule type" value="Genomic_DNA"/>
</dbReference>
<feature type="transmembrane region" description="Helical" evidence="9">
    <location>
        <begin position="87"/>
        <end position="108"/>
    </location>
</feature>
<keyword evidence="8 9" id="KW-0472">Membrane</keyword>
<feature type="transmembrane region" description="Helical" evidence="9">
    <location>
        <begin position="658"/>
        <end position="675"/>
    </location>
</feature>
<evidence type="ECO:0000256" key="3">
    <source>
        <dbReference type="ARBA" id="ARBA00022448"/>
    </source>
</evidence>
<feature type="transmembrane region" description="Helical" evidence="9">
    <location>
        <begin position="259"/>
        <end position="279"/>
    </location>
</feature>
<sequence length="744" mass="84224">MDEHEHEEEISRTPFLLYKPAAEDDEEEENSPIEQVALSVPITDDPTIPVLTFRVWVLGTLSCVILSFVNQFFWYRKEPIGVGSISAQIIIVPLGRFMASTITTRRFFPGKRYEFSLNPGPFNVKEHILLSIFASSGVGNVYAVHIVTTVKLFYKKNISFLVSLLVILTTQVLGFGWAGVYRRFLVEPATMWWPFSMVQISLFRVLHEKEIRRKGSLTRMQFFGICFVCSFAYYIFPGYLFRMLSSISWLCWVFPKSVMAQQIGSGMSGLGVGAIALDWSTVTSYLGSPLATPWFATANVACGFIIFTYILTPISYWSNWYNAKTFPIFSQNLFTASGQSYNISGIIDSKFSLDIEAYQRTGPMHMSTFFAMTYGVGFASLTAVFMHVLLFHGREILELTKSAFHRKKMDVHTRLMLAYNPVPESWFLWLLFSNLGVAIFICQYYNDQLQLPWWGVILACAIAMSFALPIGTLVATTNNGIGLNIITEYLIGYVYPGKPVACMLFKTYGTVSLMQSLNFLSDFKIGHYMKIPPRSMFVVQVLGTFIAAFVHLGTALWQMETVPDICDIQNLSPDSPWTCPRDRVFFNASVIWGLVGPRRIFGDLGIYSAINWFFLAGAIAPVLVWIAHKTFPNQHWIPLINMPILISSTVSMPPATTVNFTSWIFVGFLSGFVVYRYRRQWWQRHNYLLSSSLNAGIAFMGLLLYFCLELKGVHLKWWGTNLDGCPLASCPTQKDIVVPGCPVF</sequence>
<evidence type="ECO:0000256" key="5">
    <source>
        <dbReference type="ARBA" id="ARBA00022856"/>
    </source>
</evidence>